<feature type="region of interest" description="Disordered" evidence="3">
    <location>
        <begin position="453"/>
        <end position="481"/>
    </location>
</feature>
<feature type="domain" description="A-kinase anchor 110kDa C-terminal" evidence="4">
    <location>
        <begin position="1700"/>
        <end position="1784"/>
    </location>
</feature>
<dbReference type="InterPro" id="IPR018292">
    <property type="entry name" value="AKAP_110_C"/>
</dbReference>
<feature type="compositionally biased region" description="Low complexity" evidence="3">
    <location>
        <begin position="1605"/>
        <end position="1616"/>
    </location>
</feature>
<sequence length="1802" mass="197179">MSVSAGFAVSVQSEKMVFDKPHCVSSVLNTEMTHLNVFSFVFWGTNSNLESPLMYEVSAPREGNASHSLRGGLGSSITACKKRTTTTTKTNNGVAHSLLAWLTCDATKNGIHENDQKTQAVRIALFTTTEIRKQLKCASVDEWVLCSNSLLESTDYWLQNQRTPCQIGFVEDKSENCATVCFVNLDVNKDACSTEHLQQKLVNVSPDLPKLISSMNVQQPKENEIVLLSGLTSGNLQADFKVSQCPWLPDICLVQCARGNRANSTNCIIFEINKFLIGLELVQERQLHLETNILKVEDDTNCSLSSIEEDFLTASEHLEEESEVEDYRSGDENINVSANVLESKKPKEATQEGWNYNKEKLLYALEDKRIGKYHPTMKAEGSLEKVAADTTLQSLDASEWKDEAVQKERPTTNYYYSGNVKGHMEKSQAPYIPGDAYFSRMVKNGGPPVYGALAERDNSLDPGDREDGINSLPPKQDGEATTGEYATNLAESVLQDAFIRLSHSQPTPPQESAVSVSVGNALLPSGSSTKGMVGPRSWDELPKIVIVQSPDGSDATPEVGIASWSEVEVSVETSGVLSGEKSSRHPQSAVEVALACAATVIGTISSPQATERLKMEQESLVSPHPVGGNEPLQTQISQVLKEPSISEYSFPSALCGMTQVASAIAVCGLGETGEAKTPRGLSCAAEACAAAPSPCSLVTVGNLELGNEAIAWALLKEAALVLTRPNPCSGIGDLMESMSKRIIETASKPQILCSENVLRNDLAQTLSNVILKQCIDEAHQKNKIIDPNDSRHSPETLDTLMESANQLLFSVICFTFKKMSHFVQVGEGPTALTNETISWTETEFGCRPPDQASGLTWTKAIEYSSSYPLSNSCSTSLVDDVYLKQDSKGPAKPGLFKKPMLQSELPCSPRVPESSTAKTPPREIYRKGTAGEDPNHPHQMLRHHEDEYRAPSEGEWTLAVGKGSRGSQDAEDGTSANTQEKYNRASPLNNEVQVNRSLLGNDLLLPAQSMLQAKHADIHCITDFAEELAEMIVSMATEIAAICLDNSNGKQPWFCAWKRGNEFLVTPNVSCRSLKKKKESQTSGATVRKHKPPRLSEIKRKTDEHPELKEKLMNRVVDESMNLEDVPDSVNIFANEVAAKIMNLTEFSMVDGVWQAQSHPRNRFLSGDRWNRLKASSCESIPEEDSNAQAYVNSLGLMSTLSQPVSRASSVSKQSSCESITEEFSRFMVNQMENEGRGFELLLDYYAGKNASSILNSAMQQACRKNDHLSVRPSCPSKQSSTESITEEFYRYMLRDIERESRDSTSSRRSSQDWTVGLLSPSLRSPLCYRQSSMPDGRSLGARLTVNAPIKANSLDGFAQNSQQDFLSVHPVSSTSSLGLCKSDSCLYRRGGTDQITNMLIHETWANSIKALMRKNKIIVDDAEAAEVEPVSGGSPMQVEKCANRSASSRVQSGPALLVQESIGNPREDSITESKHPPVLSPSKAAPLTNHNSLDSFKKETLCHGAVPVNHARRSLCSREVPLIQIETDQREECVGESEHSPSKSSPLQEAEEHLKDENVPDVMRGGDTAMSACQNPSDSLDARDVAGAEVSAEGRAPDEFPNLSGSSGESTDSWSQLANEEDNPDDTSSFLQLSERSLSNGNSSATSSLGTMDLDIYQEGIPTSPMINELVEEKEILKGQSENVEAWACGLCSGISVVPMGAASPQGSLLVINFDLEPECPDAELRATLQWIAASELGIPTIYFKKSQENRIEKFLDVVRLVQQKSWKVGDIFHAVVQYCKMHEERKDGTPSLFDWLLELG</sequence>
<reference evidence="6" key="1">
    <citation type="submission" date="2025-08" db="UniProtKB">
        <authorList>
            <consortium name="RefSeq"/>
        </authorList>
    </citation>
    <scope>IDENTIFICATION</scope>
</reference>
<name>A0A9B0HEN7_ODORO</name>
<comment type="similarity">
    <text evidence="1">Belongs to the AKAP110 family.</text>
</comment>
<feature type="region of interest" description="Disordered" evidence="3">
    <location>
        <begin position="1530"/>
        <end position="1631"/>
    </location>
</feature>
<keyword evidence="5" id="KW-1185">Reference proteome</keyword>
<feature type="compositionally biased region" description="Basic and acidic residues" evidence="3">
    <location>
        <begin position="920"/>
        <end position="939"/>
    </location>
</feature>
<dbReference type="InterPro" id="IPR008382">
    <property type="entry name" value="SPHK1-interactor_AKAP_110"/>
</dbReference>
<keyword evidence="2" id="KW-0597">Phosphoprotein</keyword>
<dbReference type="GO" id="GO:0005739">
    <property type="term" value="C:mitochondrion"/>
    <property type="evidence" value="ECO:0007669"/>
    <property type="project" value="TreeGrafter"/>
</dbReference>
<dbReference type="RefSeq" id="XP_004416278.1">
    <property type="nucleotide sequence ID" value="XM_004416221.1"/>
</dbReference>
<accession>A0A9B0HEN7</accession>
<organism evidence="5 6">
    <name type="scientific">Odobenus rosmarus divergens</name>
    <name type="common">Pacific walrus</name>
    <dbReference type="NCBI Taxonomy" id="9708"/>
    <lineage>
        <taxon>Eukaryota</taxon>
        <taxon>Metazoa</taxon>
        <taxon>Chordata</taxon>
        <taxon>Craniata</taxon>
        <taxon>Vertebrata</taxon>
        <taxon>Euteleostomi</taxon>
        <taxon>Mammalia</taxon>
        <taxon>Eutheria</taxon>
        <taxon>Laurasiatheria</taxon>
        <taxon>Carnivora</taxon>
        <taxon>Caniformia</taxon>
        <taxon>Pinnipedia</taxon>
        <taxon>Odobenidae</taxon>
        <taxon>Odobenus</taxon>
    </lineage>
</organism>
<feature type="compositionally biased region" description="Basic and acidic residues" evidence="3">
    <location>
        <begin position="1466"/>
        <end position="1476"/>
    </location>
</feature>
<dbReference type="Proteomes" id="UP000245340">
    <property type="component" value="Unplaced"/>
</dbReference>
<feature type="region of interest" description="Disordered" evidence="3">
    <location>
        <begin position="1427"/>
        <end position="1491"/>
    </location>
</feature>
<evidence type="ECO:0000256" key="3">
    <source>
        <dbReference type="SAM" id="MobiDB-lite"/>
    </source>
</evidence>
<evidence type="ECO:0000313" key="5">
    <source>
        <dbReference type="Proteomes" id="UP000245340"/>
    </source>
</evidence>
<dbReference type="PANTHER" id="PTHR10226">
    <property type="entry name" value="A KINASE ANCHOR PROTEIN"/>
    <property type="match status" value="1"/>
</dbReference>
<protein>
    <submittedName>
        <fullName evidence="6">A-kinase anchor protein SPHKAP</fullName>
    </submittedName>
</protein>
<evidence type="ECO:0000259" key="4">
    <source>
        <dbReference type="Pfam" id="PF05716"/>
    </source>
</evidence>
<dbReference type="PANTHER" id="PTHR10226:SF7">
    <property type="entry name" value="A-KINASE ANCHOR PROTEIN SPHKAP"/>
    <property type="match status" value="1"/>
</dbReference>
<feature type="region of interest" description="Disordered" evidence="3">
    <location>
        <begin position="959"/>
        <end position="988"/>
    </location>
</feature>
<evidence type="ECO:0000313" key="6">
    <source>
        <dbReference type="RefSeq" id="XP_004416278.1"/>
    </source>
</evidence>
<dbReference type="GO" id="GO:0051018">
    <property type="term" value="F:protein kinase A binding"/>
    <property type="evidence" value="ECO:0007669"/>
    <property type="project" value="TreeGrafter"/>
</dbReference>
<feature type="compositionally biased region" description="Basic and acidic residues" evidence="3">
    <location>
        <begin position="454"/>
        <end position="468"/>
    </location>
</feature>
<feature type="compositionally biased region" description="Basic and acidic residues" evidence="3">
    <location>
        <begin position="1530"/>
        <end position="1542"/>
    </location>
</feature>
<feature type="compositionally biased region" description="Polar residues" evidence="3">
    <location>
        <begin position="974"/>
        <end position="988"/>
    </location>
</feature>
<feature type="region of interest" description="Disordered" evidence="3">
    <location>
        <begin position="892"/>
        <end position="939"/>
    </location>
</feature>
<evidence type="ECO:0000256" key="2">
    <source>
        <dbReference type="ARBA" id="ARBA00022553"/>
    </source>
</evidence>
<gene>
    <name evidence="6" type="primary">SPHKAP</name>
</gene>
<dbReference type="Pfam" id="PF05716">
    <property type="entry name" value="AKAP_110"/>
    <property type="match status" value="1"/>
</dbReference>
<proteinExistence type="inferred from homology"/>
<evidence type="ECO:0000256" key="1">
    <source>
        <dbReference type="ARBA" id="ARBA00005764"/>
    </source>
</evidence>